<comment type="caution">
    <text evidence="1">The sequence shown here is derived from an EMBL/GenBank/DDBJ whole genome shotgun (WGS) entry which is preliminary data.</text>
</comment>
<protein>
    <submittedName>
        <fullName evidence="1">Uncharacterized protein</fullName>
    </submittedName>
</protein>
<sequence length="193" mass="21022">MGIRILFLVCLIKLVLCRDFYIGMFKKNDFLVAQDRLYKDKVPFRYAYGKYGRVFKCPISYIRVVDRLGFGRGTTVQIVRGGLQNNYVVLRLISSYNQPISVNIYVGCSSVKITRPTLAPKPASDEHINKEVNVSSSEEENTTVGADSITNGGEGNSTTVDNDMAANNGTAVIDNAGGTDVVGAPTTEVNPGN</sequence>
<dbReference type="EMBL" id="CM034400">
    <property type="protein sequence ID" value="KAJ0175979.1"/>
    <property type="molecule type" value="Genomic_DNA"/>
</dbReference>
<organism evidence="1 2">
    <name type="scientific">Dendrolimus kikuchii</name>
    <dbReference type="NCBI Taxonomy" id="765133"/>
    <lineage>
        <taxon>Eukaryota</taxon>
        <taxon>Metazoa</taxon>
        <taxon>Ecdysozoa</taxon>
        <taxon>Arthropoda</taxon>
        <taxon>Hexapoda</taxon>
        <taxon>Insecta</taxon>
        <taxon>Pterygota</taxon>
        <taxon>Neoptera</taxon>
        <taxon>Endopterygota</taxon>
        <taxon>Lepidoptera</taxon>
        <taxon>Glossata</taxon>
        <taxon>Ditrysia</taxon>
        <taxon>Bombycoidea</taxon>
        <taxon>Lasiocampidae</taxon>
        <taxon>Dendrolimus</taxon>
    </lineage>
</organism>
<keyword evidence="2" id="KW-1185">Reference proteome</keyword>
<evidence type="ECO:0000313" key="1">
    <source>
        <dbReference type="EMBL" id="KAJ0175979.1"/>
    </source>
</evidence>
<dbReference type="Proteomes" id="UP000824533">
    <property type="component" value="Linkage Group LG14"/>
</dbReference>
<gene>
    <name evidence="1" type="ORF">K1T71_008153</name>
</gene>
<reference evidence="1 2" key="1">
    <citation type="journal article" date="2021" name="Front. Genet.">
        <title>Chromosome-Level Genome Assembly Reveals Significant Gene Expansion in the Toll and IMD Signaling Pathways of Dendrolimus kikuchii.</title>
        <authorList>
            <person name="Zhou J."/>
            <person name="Wu P."/>
            <person name="Xiong Z."/>
            <person name="Liu N."/>
            <person name="Zhao N."/>
            <person name="Ji M."/>
            <person name="Qiu Y."/>
            <person name="Yang B."/>
        </authorList>
    </citation>
    <scope>NUCLEOTIDE SEQUENCE [LARGE SCALE GENOMIC DNA]</scope>
    <source>
        <strain evidence="1">Ann1</strain>
    </source>
</reference>
<accession>A0ACC1CW82</accession>
<proteinExistence type="predicted"/>
<name>A0ACC1CW82_9NEOP</name>
<evidence type="ECO:0000313" key="2">
    <source>
        <dbReference type="Proteomes" id="UP000824533"/>
    </source>
</evidence>